<accession>A0A0J6CK30</accession>
<comment type="caution">
    <text evidence="1">The sequence shown here is derived from an EMBL/GenBank/DDBJ whole genome shotgun (WGS) entry which is preliminary data.</text>
</comment>
<protein>
    <submittedName>
        <fullName evidence="1">Uncharacterized protein</fullName>
    </submittedName>
</protein>
<organism evidence="1 2">
    <name type="scientific">Parabacteroides goldsteinii</name>
    <dbReference type="NCBI Taxonomy" id="328812"/>
    <lineage>
        <taxon>Bacteria</taxon>
        <taxon>Pseudomonadati</taxon>
        <taxon>Bacteroidota</taxon>
        <taxon>Bacteroidia</taxon>
        <taxon>Bacteroidales</taxon>
        <taxon>Tannerellaceae</taxon>
        <taxon>Parabacteroides</taxon>
    </lineage>
</organism>
<reference evidence="1 2" key="1">
    <citation type="submission" date="2015-06" db="EMBL/GenBank/DDBJ databases">
        <title>Draft Genome Sequence of Parabacteroides goldsteinii with Putative Novel Metallo-Beta-Lactamases Isolated from a Blood Culture from a Human Patient.</title>
        <authorList>
            <person name="Krogh T.J."/>
            <person name="Agergaard C.N."/>
            <person name="Moller-Jensen J."/>
            <person name="Justesen U.S."/>
        </authorList>
    </citation>
    <scope>NUCLEOTIDE SEQUENCE [LARGE SCALE GENOMIC DNA]</scope>
    <source>
        <strain evidence="1 2">910340</strain>
    </source>
</reference>
<gene>
    <name evidence="1" type="ORF">ACM15_11135</name>
</gene>
<dbReference type="PATRIC" id="fig|328812.4.peg.2933"/>
<evidence type="ECO:0000313" key="1">
    <source>
        <dbReference type="EMBL" id="KMM33570.1"/>
    </source>
</evidence>
<dbReference type="Proteomes" id="UP000036166">
    <property type="component" value="Unassembled WGS sequence"/>
</dbReference>
<sequence length="69" mass="7963">MRRLELREIPVGKRLVLGKNKVKVSLTTCGCSECIFQKEAGARFCEFTAFCFAHNRPDKMPVKFIKVRE</sequence>
<name>A0A0J6CK30_9BACT</name>
<dbReference type="AlphaFoldDB" id="A0A0J6CK30"/>
<evidence type="ECO:0000313" key="2">
    <source>
        <dbReference type="Proteomes" id="UP000036166"/>
    </source>
</evidence>
<dbReference type="RefSeq" id="WP_048315489.1">
    <property type="nucleotide sequence ID" value="NZ_LFJV01000033.1"/>
</dbReference>
<proteinExistence type="predicted"/>
<dbReference type="EMBL" id="LFJV01000033">
    <property type="protein sequence ID" value="KMM33570.1"/>
    <property type="molecule type" value="Genomic_DNA"/>
</dbReference>